<dbReference type="InterPro" id="IPR000515">
    <property type="entry name" value="MetI-like"/>
</dbReference>
<feature type="transmembrane region" description="Helical" evidence="7">
    <location>
        <begin position="133"/>
        <end position="152"/>
    </location>
</feature>
<reference evidence="9" key="1">
    <citation type="submission" date="2021-06" db="EMBL/GenBank/DDBJ databases">
        <title>Description of novel taxa of the family Lachnospiraceae.</title>
        <authorList>
            <person name="Chaplin A.V."/>
            <person name="Sokolova S.R."/>
            <person name="Pikina A.P."/>
            <person name="Korzhanova M."/>
            <person name="Belova V."/>
            <person name="Korostin D."/>
            <person name="Efimov B.A."/>
        </authorList>
    </citation>
    <scope>NUCLEOTIDE SEQUENCE</scope>
    <source>
        <strain evidence="9">ASD5720</strain>
    </source>
</reference>
<keyword evidence="10" id="KW-1185">Reference proteome</keyword>
<feature type="transmembrane region" description="Helical" evidence="7">
    <location>
        <begin position="77"/>
        <end position="95"/>
    </location>
</feature>
<dbReference type="SUPFAM" id="SSF161098">
    <property type="entry name" value="MetI-like"/>
    <property type="match status" value="1"/>
</dbReference>
<keyword evidence="5 7" id="KW-1133">Transmembrane helix</keyword>
<dbReference type="InterPro" id="IPR035906">
    <property type="entry name" value="MetI-like_sf"/>
</dbReference>
<feature type="transmembrane region" description="Helical" evidence="7">
    <location>
        <begin position="228"/>
        <end position="248"/>
    </location>
</feature>
<keyword evidence="6 7" id="KW-0472">Membrane</keyword>
<feature type="domain" description="ABC transmembrane type-1" evidence="8">
    <location>
        <begin position="69"/>
        <end position="253"/>
    </location>
</feature>
<dbReference type="CDD" id="cd06261">
    <property type="entry name" value="TM_PBP2"/>
    <property type="match status" value="1"/>
</dbReference>
<feature type="transmembrane region" description="Helical" evidence="7">
    <location>
        <begin position="12"/>
        <end position="32"/>
    </location>
</feature>
<dbReference type="RefSeq" id="WP_238721501.1">
    <property type="nucleotide sequence ID" value="NZ_JAHQCW010000014.1"/>
</dbReference>
<evidence type="ECO:0000256" key="7">
    <source>
        <dbReference type="RuleBase" id="RU363032"/>
    </source>
</evidence>
<sequence>MTKKLFKDRDDFWRLICGIIAILGFLLIWHFGTNGTRLGEIMPGPIVILKSFFEAFTQKTAGYTIFGHTFWSLSRVLVGYSVACVLGISLGLLMGRYRLAEAIFRPFYEMIRPIPPIAWISLAILWFGLGETMAYFIIFLSAFNNITINVFMGTKSINQELVGCAKMLGANEAQVFRTVVIPATIPYIFAGMQIGISSSWAAVVAAEMVRSSKGLGFLIVSGMDINNISQIFVGILAIGIVGFLLATIMRGVEGKLCQWNVRGK</sequence>
<evidence type="ECO:0000256" key="2">
    <source>
        <dbReference type="ARBA" id="ARBA00022448"/>
    </source>
</evidence>
<keyword evidence="4 7" id="KW-0812">Transmembrane</keyword>
<dbReference type="GO" id="GO:0005886">
    <property type="term" value="C:plasma membrane"/>
    <property type="evidence" value="ECO:0007669"/>
    <property type="project" value="UniProtKB-SubCell"/>
</dbReference>
<evidence type="ECO:0000259" key="8">
    <source>
        <dbReference type="PROSITE" id="PS50928"/>
    </source>
</evidence>
<evidence type="ECO:0000256" key="6">
    <source>
        <dbReference type="ARBA" id="ARBA00023136"/>
    </source>
</evidence>
<dbReference type="Proteomes" id="UP000712157">
    <property type="component" value="Unassembled WGS sequence"/>
</dbReference>
<dbReference type="PANTHER" id="PTHR30151">
    <property type="entry name" value="ALKANE SULFONATE ABC TRANSPORTER-RELATED, MEMBRANE SUBUNIT"/>
    <property type="match status" value="1"/>
</dbReference>
<keyword evidence="3" id="KW-1003">Cell membrane</keyword>
<keyword evidence="2 7" id="KW-0813">Transport</keyword>
<dbReference type="GO" id="GO:0042918">
    <property type="term" value="P:alkanesulfonate transmembrane transport"/>
    <property type="evidence" value="ECO:0007669"/>
    <property type="project" value="UniProtKB-ARBA"/>
</dbReference>
<comment type="similarity">
    <text evidence="7">Belongs to the binding-protein-dependent transport system permease family.</text>
</comment>
<protein>
    <submittedName>
        <fullName evidence="9">ABC transporter permease</fullName>
    </submittedName>
</protein>
<dbReference type="AlphaFoldDB" id="A0A949JXB2"/>
<evidence type="ECO:0000256" key="5">
    <source>
        <dbReference type="ARBA" id="ARBA00022989"/>
    </source>
</evidence>
<evidence type="ECO:0000256" key="4">
    <source>
        <dbReference type="ARBA" id="ARBA00022692"/>
    </source>
</evidence>
<comment type="caution">
    <text evidence="9">The sequence shown here is derived from an EMBL/GenBank/DDBJ whole genome shotgun (WGS) entry which is preliminary data.</text>
</comment>
<feature type="transmembrane region" description="Helical" evidence="7">
    <location>
        <begin position="107"/>
        <end position="127"/>
    </location>
</feature>
<dbReference type="Gene3D" id="1.10.3720.10">
    <property type="entry name" value="MetI-like"/>
    <property type="match status" value="1"/>
</dbReference>
<dbReference type="PANTHER" id="PTHR30151:SF0">
    <property type="entry name" value="ABC TRANSPORTER PERMEASE PROTEIN MJ0413-RELATED"/>
    <property type="match status" value="1"/>
</dbReference>
<dbReference type="Pfam" id="PF00528">
    <property type="entry name" value="BPD_transp_1"/>
    <property type="match status" value="1"/>
</dbReference>
<proteinExistence type="inferred from homology"/>
<evidence type="ECO:0000256" key="3">
    <source>
        <dbReference type="ARBA" id="ARBA00022475"/>
    </source>
</evidence>
<organism evidence="9 10">
    <name type="scientific">Diplocloster agilis</name>
    <dbReference type="NCBI Taxonomy" id="2850323"/>
    <lineage>
        <taxon>Bacteria</taxon>
        <taxon>Bacillati</taxon>
        <taxon>Bacillota</taxon>
        <taxon>Clostridia</taxon>
        <taxon>Lachnospirales</taxon>
        <taxon>Lachnospiraceae</taxon>
        <taxon>Diplocloster</taxon>
    </lineage>
</organism>
<dbReference type="PROSITE" id="PS50928">
    <property type="entry name" value="ABC_TM1"/>
    <property type="match status" value="1"/>
</dbReference>
<evidence type="ECO:0000256" key="1">
    <source>
        <dbReference type="ARBA" id="ARBA00004651"/>
    </source>
</evidence>
<dbReference type="FunFam" id="1.10.3720.10:FF:000003">
    <property type="entry name" value="Aliphatic sulfonate ABC transporter permease"/>
    <property type="match status" value="1"/>
</dbReference>
<comment type="subcellular location">
    <subcellularLocation>
        <location evidence="1 7">Cell membrane</location>
        <topology evidence="1 7">Multi-pass membrane protein</topology>
    </subcellularLocation>
</comment>
<accession>A0A949JXB2</accession>
<evidence type="ECO:0000313" key="10">
    <source>
        <dbReference type="Proteomes" id="UP000712157"/>
    </source>
</evidence>
<gene>
    <name evidence="9" type="ORF">KTH89_10120</name>
</gene>
<dbReference type="EMBL" id="JAHQCW010000014">
    <property type="protein sequence ID" value="MBU9736895.1"/>
    <property type="molecule type" value="Genomic_DNA"/>
</dbReference>
<evidence type="ECO:0000313" key="9">
    <source>
        <dbReference type="EMBL" id="MBU9736895.1"/>
    </source>
</evidence>
<name>A0A949JXB2_9FIRM</name>